<dbReference type="eggNOG" id="COG1141">
    <property type="taxonomic scope" value="Bacteria"/>
</dbReference>
<keyword evidence="5 8" id="KW-0249">Electron transport</keyword>
<dbReference type="PATRIC" id="fig|649747.3.peg.1662"/>
<dbReference type="GO" id="GO:0009055">
    <property type="term" value="F:electron transfer activity"/>
    <property type="evidence" value="ECO:0007669"/>
    <property type="project" value="UniProtKB-UniRule"/>
</dbReference>
<comment type="function">
    <text evidence="8">Ferredoxins are iron-sulfur proteins that transfer electrons in a wide variety of metabolic reactions.</text>
</comment>
<dbReference type="STRING" id="649747.HMPREF0083_01838"/>
<evidence type="ECO:0000256" key="7">
    <source>
        <dbReference type="ARBA" id="ARBA00023014"/>
    </source>
</evidence>
<dbReference type="InterPro" id="IPR052395">
    <property type="entry name" value="ET_Ferredoxin"/>
</dbReference>
<evidence type="ECO:0000256" key="2">
    <source>
        <dbReference type="ARBA" id="ARBA00022448"/>
    </source>
</evidence>
<dbReference type="PANTHER" id="PTHR39163:SF1">
    <property type="entry name" value="FERREDOXIN"/>
    <property type="match status" value="1"/>
</dbReference>
<dbReference type="SUPFAM" id="SSF54862">
    <property type="entry name" value="4Fe-4S ferredoxins"/>
    <property type="match status" value="1"/>
</dbReference>
<keyword evidence="4 8" id="KW-0479">Metal-binding</keyword>
<comment type="caution">
    <text evidence="10">The sequence shown here is derived from an EMBL/GenBank/DDBJ whole genome shotgun (WGS) entry which is preliminary data.</text>
</comment>
<evidence type="ECO:0000256" key="6">
    <source>
        <dbReference type="ARBA" id="ARBA00023004"/>
    </source>
</evidence>
<keyword evidence="2 8" id="KW-0813">Transport</keyword>
<keyword evidence="7 8" id="KW-0411">Iron-sulfur</keyword>
<evidence type="ECO:0000256" key="1">
    <source>
        <dbReference type="ARBA" id="ARBA00001966"/>
    </source>
</evidence>
<dbReference type="GO" id="GO:0005506">
    <property type="term" value="F:iron ion binding"/>
    <property type="evidence" value="ECO:0007669"/>
    <property type="project" value="UniProtKB-UniRule"/>
</dbReference>
<dbReference type="InterPro" id="IPR001080">
    <property type="entry name" value="3Fe4S_ferredoxin"/>
</dbReference>
<dbReference type="Gene3D" id="3.30.70.20">
    <property type="match status" value="1"/>
</dbReference>
<keyword evidence="11" id="KW-1185">Reference proteome</keyword>
<evidence type="ECO:0000256" key="4">
    <source>
        <dbReference type="ARBA" id="ARBA00022723"/>
    </source>
</evidence>
<dbReference type="AlphaFoldDB" id="U1YDA5"/>
<dbReference type="PRINTS" id="PR00352">
    <property type="entry name" value="3FE4SFRDOXIN"/>
</dbReference>
<keyword evidence="3" id="KW-0004">4Fe-4S</keyword>
<feature type="domain" description="4Fe-4S ferredoxin-type" evidence="9">
    <location>
        <begin position="18"/>
        <end position="46"/>
    </location>
</feature>
<evidence type="ECO:0000256" key="8">
    <source>
        <dbReference type="RuleBase" id="RU368020"/>
    </source>
</evidence>
<keyword evidence="6 8" id="KW-0408">Iron</keyword>
<dbReference type="InterPro" id="IPR017896">
    <property type="entry name" value="4Fe4S_Fe-S-bd"/>
</dbReference>
<proteinExistence type="predicted"/>
<evidence type="ECO:0000256" key="5">
    <source>
        <dbReference type="ARBA" id="ARBA00022982"/>
    </source>
</evidence>
<organism evidence="10 11">
    <name type="scientific">Aneurinibacillus aneurinilyticus ATCC 12856</name>
    <dbReference type="NCBI Taxonomy" id="649747"/>
    <lineage>
        <taxon>Bacteria</taxon>
        <taxon>Bacillati</taxon>
        <taxon>Bacillota</taxon>
        <taxon>Bacilli</taxon>
        <taxon>Bacillales</taxon>
        <taxon>Paenibacillaceae</taxon>
        <taxon>Aneurinibacillus group</taxon>
        <taxon>Aneurinibacillus</taxon>
    </lineage>
</organism>
<dbReference type="HOGENOM" id="CLU_139698_6_4_9"/>
<dbReference type="Pfam" id="PF13370">
    <property type="entry name" value="Fer4_13"/>
    <property type="match status" value="1"/>
</dbReference>
<dbReference type="EMBL" id="AWSJ01000120">
    <property type="protein sequence ID" value="ERI10077.1"/>
    <property type="molecule type" value="Genomic_DNA"/>
</dbReference>
<evidence type="ECO:0000313" key="11">
    <source>
        <dbReference type="Proteomes" id="UP000016511"/>
    </source>
</evidence>
<reference evidence="10 11" key="1">
    <citation type="submission" date="2013-08" db="EMBL/GenBank/DDBJ databases">
        <authorList>
            <person name="Weinstock G."/>
            <person name="Sodergren E."/>
            <person name="Wylie T."/>
            <person name="Fulton L."/>
            <person name="Fulton R."/>
            <person name="Fronick C."/>
            <person name="O'Laughlin M."/>
            <person name="Godfrey J."/>
            <person name="Miner T."/>
            <person name="Herter B."/>
            <person name="Appelbaum E."/>
            <person name="Cordes M."/>
            <person name="Lek S."/>
            <person name="Wollam A."/>
            <person name="Pepin K.H."/>
            <person name="Palsikar V.B."/>
            <person name="Mitreva M."/>
            <person name="Wilson R.K."/>
        </authorList>
    </citation>
    <scope>NUCLEOTIDE SEQUENCE [LARGE SCALE GENOMIC DNA]</scope>
    <source>
        <strain evidence="10 11">ATCC 12856</strain>
    </source>
</reference>
<comment type="cofactor">
    <cofactor evidence="1">
        <name>[4Fe-4S] cluster</name>
        <dbReference type="ChEBI" id="CHEBI:49883"/>
    </cofactor>
</comment>
<name>U1YDA5_ANEAE</name>
<evidence type="ECO:0000313" key="10">
    <source>
        <dbReference type="EMBL" id="ERI10077.1"/>
    </source>
</evidence>
<dbReference type="PANTHER" id="PTHR39163">
    <property type="entry name" value="FERREDOXIN"/>
    <property type="match status" value="1"/>
</dbReference>
<dbReference type="Proteomes" id="UP000016511">
    <property type="component" value="Unassembled WGS sequence"/>
</dbReference>
<sequence length="86" mass="9387">MRSGQISFLRNSGGEERMTTWVDKDTCIACGACGATAPDVFDYDDEGIAFNKIDDNTNTAEIPDILFDDVRDACEGCPTDSIKVEE</sequence>
<accession>U1YDA5</accession>
<dbReference type="PROSITE" id="PS51379">
    <property type="entry name" value="4FE4S_FER_2"/>
    <property type="match status" value="1"/>
</dbReference>
<gene>
    <name evidence="10" type="ORF">HMPREF0083_01838</name>
</gene>
<protein>
    <recommendedName>
        <fullName evidence="8">Ferredoxin</fullName>
    </recommendedName>
</protein>
<evidence type="ECO:0000256" key="3">
    <source>
        <dbReference type="ARBA" id="ARBA00022485"/>
    </source>
</evidence>
<dbReference type="GO" id="GO:0051539">
    <property type="term" value="F:4 iron, 4 sulfur cluster binding"/>
    <property type="evidence" value="ECO:0007669"/>
    <property type="project" value="UniProtKB-KW"/>
</dbReference>
<evidence type="ECO:0000259" key="9">
    <source>
        <dbReference type="PROSITE" id="PS51379"/>
    </source>
</evidence>